<proteinExistence type="inferred from homology"/>
<comment type="caution">
    <text evidence="7">The sequence shown here is derived from an EMBL/GenBank/DDBJ whole genome shotgun (WGS) entry which is preliminary data.</text>
</comment>
<dbReference type="GO" id="GO:0016616">
    <property type="term" value="F:oxidoreductase activity, acting on the CH-OH group of donors, NAD or NADP as acceptor"/>
    <property type="evidence" value="ECO:0007669"/>
    <property type="project" value="InterPro"/>
</dbReference>
<evidence type="ECO:0000313" key="8">
    <source>
        <dbReference type="Proteomes" id="UP000799439"/>
    </source>
</evidence>
<sequence>MAHNIVVLDQCFSTLPPLNFDCTVTHFTSSKPDQVSYRIKHATIVVTTDTRITRANILFAKNLRLVAANGTGTDIVDKAALIERGVAMCHVPAATTESVSEHALALYYGLRRKLREMHQATLQGRAWEARDGKSLRRQGFGQSPRVNRDETMVVIGYGHLGKGIAILGEALNMRVLIAERKDACQIRPGRVPFEQCLRQGTVFMIAAPLTEATHGMIGTPELTAMNSTALVVNVGRGSIIDDMALVDALRRDGIGGAAVDVYREEPATRANSLLLDPSIPNLLLSPHVGFVSQRTIETVRAAQKANLEAFVAGVMINTVVPPGKGWDGCCARKLDAQLDYTQPILGTNIMSINSG</sequence>
<dbReference type="OrthoDB" id="298012at2759"/>
<gene>
    <name evidence="7" type="ORF">K461DRAFT_327038</name>
</gene>
<protein>
    <submittedName>
        <fullName evidence="7">NAD(P)-binding protein</fullName>
    </submittedName>
</protein>
<keyword evidence="8" id="KW-1185">Reference proteome</keyword>
<dbReference type="InterPro" id="IPR006140">
    <property type="entry name" value="D-isomer_DH_NAD-bd"/>
</dbReference>
<evidence type="ECO:0000259" key="6">
    <source>
        <dbReference type="Pfam" id="PF02826"/>
    </source>
</evidence>
<dbReference type="SUPFAM" id="SSF52283">
    <property type="entry name" value="Formate/glycerate dehydrogenase catalytic domain-like"/>
    <property type="match status" value="1"/>
</dbReference>
<feature type="domain" description="D-isomer specific 2-hydroxyacid dehydrogenase catalytic" evidence="5">
    <location>
        <begin position="22"/>
        <end position="317"/>
    </location>
</feature>
<evidence type="ECO:0000256" key="2">
    <source>
        <dbReference type="ARBA" id="ARBA00023002"/>
    </source>
</evidence>
<dbReference type="PANTHER" id="PTHR43761">
    <property type="entry name" value="D-ISOMER SPECIFIC 2-HYDROXYACID DEHYDROGENASE FAMILY PROTEIN (AFU_ORTHOLOGUE AFUA_1G13630)"/>
    <property type="match status" value="1"/>
</dbReference>
<dbReference type="Pfam" id="PF02826">
    <property type="entry name" value="2-Hacid_dh_C"/>
    <property type="match status" value="1"/>
</dbReference>
<dbReference type="PANTHER" id="PTHR43761:SF1">
    <property type="entry name" value="D-ISOMER SPECIFIC 2-HYDROXYACID DEHYDROGENASE CATALYTIC DOMAIN-CONTAINING PROTEIN-RELATED"/>
    <property type="match status" value="1"/>
</dbReference>
<dbReference type="SUPFAM" id="SSF51735">
    <property type="entry name" value="NAD(P)-binding Rossmann-fold domains"/>
    <property type="match status" value="1"/>
</dbReference>
<evidence type="ECO:0000256" key="3">
    <source>
        <dbReference type="ARBA" id="ARBA00023027"/>
    </source>
</evidence>
<evidence type="ECO:0000259" key="5">
    <source>
        <dbReference type="Pfam" id="PF00389"/>
    </source>
</evidence>
<keyword evidence="2 4" id="KW-0560">Oxidoreductase</keyword>
<feature type="domain" description="D-isomer specific 2-hydroxyacid dehydrogenase NAD-binding" evidence="6">
    <location>
        <begin position="105"/>
        <end position="289"/>
    </location>
</feature>
<evidence type="ECO:0000256" key="1">
    <source>
        <dbReference type="ARBA" id="ARBA00005854"/>
    </source>
</evidence>
<dbReference type="InterPro" id="IPR029753">
    <property type="entry name" value="D-isomer_DH_CS"/>
</dbReference>
<keyword evidence="3" id="KW-0520">NAD</keyword>
<dbReference type="EMBL" id="ML996083">
    <property type="protein sequence ID" value="KAF2155481.1"/>
    <property type="molecule type" value="Genomic_DNA"/>
</dbReference>
<reference evidence="7" key="1">
    <citation type="journal article" date="2020" name="Stud. Mycol.">
        <title>101 Dothideomycetes genomes: a test case for predicting lifestyles and emergence of pathogens.</title>
        <authorList>
            <person name="Haridas S."/>
            <person name="Albert R."/>
            <person name="Binder M."/>
            <person name="Bloem J."/>
            <person name="Labutti K."/>
            <person name="Salamov A."/>
            <person name="Andreopoulos B."/>
            <person name="Baker S."/>
            <person name="Barry K."/>
            <person name="Bills G."/>
            <person name="Bluhm B."/>
            <person name="Cannon C."/>
            <person name="Castanera R."/>
            <person name="Culley D."/>
            <person name="Daum C."/>
            <person name="Ezra D."/>
            <person name="Gonzalez J."/>
            <person name="Henrissat B."/>
            <person name="Kuo A."/>
            <person name="Liang C."/>
            <person name="Lipzen A."/>
            <person name="Lutzoni F."/>
            <person name="Magnuson J."/>
            <person name="Mondo S."/>
            <person name="Nolan M."/>
            <person name="Ohm R."/>
            <person name="Pangilinan J."/>
            <person name="Park H.-J."/>
            <person name="Ramirez L."/>
            <person name="Alfaro M."/>
            <person name="Sun H."/>
            <person name="Tritt A."/>
            <person name="Yoshinaga Y."/>
            <person name="Zwiers L.-H."/>
            <person name="Turgeon B."/>
            <person name="Goodwin S."/>
            <person name="Spatafora J."/>
            <person name="Crous P."/>
            <person name="Grigoriev I."/>
        </authorList>
    </citation>
    <scope>NUCLEOTIDE SEQUENCE</scope>
    <source>
        <strain evidence="7">CBS 260.36</strain>
    </source>
</reference>
<name>A0A9P4J6B4_9PEZI</name>
<dbReference type="InterPro" id="IPR036291">
    <property type="entry name" value="NAD(P)-bd_dom_sf"/>
</dbReference>
<evidence type="ECO:0000256" key="4">
    <source>
        <dbReference type="RuleBase" id="RU003719"/>
    </source>
</evidence>
<dbReference type="PROSITE" id="PS00671">
    <property type="entry name" value="D_2_HYDROXYACID_DH_3"/>
    <property type="match status" value="1"/>
</dbReference>
<dbReference type="Pfam" id="PF00389">
    <property type="entry name" value="2-Hacid_dh"/>
    <property type="match status" value="1"/>
</dbReference>
<accession>A0A9P4J6B4</accession>
<comment type="similarity">
    <text evidence="1 4">Belongs to the D-isomer specific 2-hydroxyacid dehydrogenase family.</text>
</comment>
<evidence type="ECO:0000313" key="7">
    <source>
        <dbReference type="EMBL" id="KAF2155481.1"/>
    </source>
</evidence>
<dbReference type="InterPro" id="IPR050418">
    <property type="entry name" value="D-iso_2-hydroxyacid_DH_PdxB"/>
</dbReference>
<dbReference type="Gene3D" id="3.40.50.720">
    <property type="entry name" value="NAD(P)-binding Rossmann-like Domain"/>
    <property type="match status" value="2"/>
</dbReference>
<dbReference type="GO" id="GO:0051287">
    <property type="term" value="F:NAD binding"/>
    <property type="evidence" value="ECO:0007669"/>
    <property type="project" value="InterPro"/>
</dbReference>
<dbReference type="Proteomes" id="UP000799439">
    <property type="component" value="Unassembled WGS sequence"/>
</dbReference>
<organism evidence="7 8">
    <name type="scientific">Myriangium duriaei CBS 260.36</name>
    <dbReference type="NCBI Taxonomy" id="1168546"/>
    <lineage>
        <taxon>Eukaryota</taxon>
        <taxon>Fungi</taxon>
        <taxon>Dikarya</taxon>
        <taxon>Ascomycota</taxon>
        <taxon>Pezizomycotina</taxon>
        <taxon>Dothideomycetes</taxon>
        <taxon>Dothideomycetidae</taxon>
        <taxon>Myriangiales</taxon>
        <taxon>Myriangiaceae</taxon>
        <taxon>Myriangium</taxon>
    </lineage>
</organism>
<dbReference type="InterPro" id="IPR006139">
    <property type="entry name" value="D-isomer_2_OHA_DH_cat_dom"/>
</dbReference>
<dbReference type="AlphaFoldDB" id="A0A9P4J6B4"/>